<sequence length="270" mass="28678">MSFSPISASYPFVAAGEAQNASKSPVANMSATQTIDRHFIQQAKDKLPSNASDADIGIQAMKDAVSIESQDDYSIPALIDSIRKGIEEERNKANPNWTTVDTLLRQLTAIILKKAGFDEIQISQEEVERQRKAIEDLRKTYNSPWTLAAQIGTGLLSIVGGVFGISGGVAGFAELVKGASKVSGTVTQLGQIGSSIGTVAQGISPALVTPLTSNSESHRAEANARNEHHRNQREAAKAAEQQANNTLSGVVRGIQSKEDAEASAASSLYR</sequence>
<dbReference type="EMBL" id="CCEJ010000003">
    <property type="protein sequence ID" value="CDR33392.1"/>
    <property type="molecule type" value="Genomic_DNA"/>
</dbReference>
<feature type="compositionally biased region" description="Basic and acidic residues" evidence="1">
    <location>
        <begin position="216"/>
        <end position="226"/>
    </location>
</feature>
<comment type="caution">
    <text evidence="2">The sequence shown here is derived from an EMBL/GenBank/DDBJ whole genome shotgun (WGS) entry which is preliminary data.</text>
</comment>
<dbReference type="OrthoDB" id="9933620at2"/>
<evidence type="ECO:0000313" key="3">
    <source>
        <dbReference type="Proteomes" id="UP000031552"/>
    </source>
</evidence>
<dbReference type="Proteomes" id="UP000031552">
    <property type="component" value="Unassembled WGS sequence"/>
</dbReference>
<protein>
    <submittedName>
        <fullName evidence="2">Uncharacterized protein</fullName>
    </submittedName>
</protein>
<organism evidence="2 3">
    <name type="scientific">Candidatus Criblamydia sequanensis CRIB-18</name>
    <dbReference type="NCBI Taxonomy" id="1437425"/>
    <lineage>
        <taxon>Bacteria</taxon>
        <taxon>Pseudomonadati</taxon>
        <taxon>Chlamydiota</taxon>
        <taxon>Chlamydiia</taxon>
        <taxon>Parachlamydiales</taxon>
        <taxon>Candidatus Criblamydiaceae</taxon>
        <taxon>Candidatus Criblamydia</taxon>
    </lineage>
</organism>
<gene>
    <name evidence="2" type="ORF">CSEC_0558</name>
</gene>
<dbReference type="RefSeq" id="WP_041016892.1">
    <property type="nucleotide sequence ID" value="NZ_CCEJ010000003.1"/>
</dbReference>
<evidence type="ECO:0000313" key="2">
    <source>
        <dbReference type="EMBL" id="CDR33392.1"/>
    </source>
</evidence>
<accession>A0A090CY84</accession>
<feature type="region of interest" description="Disordered" evidence="1">
    <location>
        <begin position="212"/>
        <end position="244"/>
    </location>
</feature>
<name>A0A090CY84_9BACT</name>
<proteinExistence type="predicted"/>
<feature type="region of interest" description="Disordered" evidence="1">
    <location>
        <begin position="251"/>
        <end position="270"/>
    </location>
</feature>
<evidence type="ECO:0000256" key="1">
    <source>
        <dbReference type="SAM" id="MobiDB-lite"/>
    </source>
</evidence>
<dbReference type="STRING" id="1437425.CSEC_0558"/>
<dbReference type="AlphaFoldDB" id="A0A090CY84"/>
<reference evidence="2" key="1">
    <citation type="submission" date="2013-12" db="EMBL/GenBank/DDBJ databases">
        <authorList>
            <person name="Linke B."/>
        </authorList>
    </citation>
    <scope>NUCLEOTIDE SEQUENCE [LARGE SCALE GENOMIC DNA]</scope>
    <source>
        <strain evidence="2">CRIB-18</strain>
    </source>
</reference>
<reference evidence="2" key="2">
    <citation type="submission" date="2014-09" db="EMBL/GenBank/DDBJ databases">
        <title>Criblamydia sequanensis harbors a mega-plasmid encoding arsenite resistance.</title>
        <authorList>
            <person name="Bertelli C."/>
            <person name="Goesmann A."/>
            <person name="Greub G."/>
        </authorList>
    </citation>
    <scope>NUCLEOTIDE SEQUENCE [LARGE SCALE GENOMIC DNA]</scope>
    <source>
        <strain evidence="2">CRIB-18</strain>
    </source>
</reference>
<keyword evidence="3" id="KW-1185">Reference proteome</keyword>